<dbReference type="Pfam" id="PF00069">
    <property type="entry name" value="Pkinase"/>
    <property type="match status" value="3"/>
</dbReference>
<keyword evidence="15" id="KW-0067">ATP-binding</keyword>
<dbReference type="InterPro" id="IPR008266">
    <property type="entry name" value="Tyr_kinase_AS"/>
</dbReference>
<comment type="catalytic activity">
    <reaction evidence="21">
        <text>L-threonyl-[protein] + ATP = O-phospho-L-threonyl-[protein] + ADP + H(+)</text>
        <dbReference type="Rhea" id="RHEA:46608"/>
        <dbReference type="Rhea" id="RHEA-COMP:11060"/>
        <dbReference type="Rhea" id="RHEA-COMP:11605"/>
        <dbReference type="ChEBI" id="CHEBI:15378"/>
        <dbReference type="ChEBI" id="CHEBI:30013"/>
        <dbReference type="ChEBI" id="CHEBI:30616"/>
        <dbReference type="ChEBI" id="CHEBI:61977"/>
        <dbReference type="ChEBI" id="CHEBI:456216"/>
        <dbReference type="EC" id="2.7.11.1"/>
    </reaction>
</comment>
<feature type="domain" description="Protein kinase" evidence="25">
    <location>
        <begin position="1056"/>
        <end position="1333"/>
    </location>
</feature>
<dbReference type="FunFam" id="3.80.10.10:FF:000400">
    <property type="entry name" value="Nuclear pore complex protein NUP107"/>
    <property type="match status" value="1"/>
</dbReference>
<keyword evidence="10 23" id="KW-0812">Transmembrane</keyword>
<dbReference type="InterPro" id="IPR003591">
    <property type="entry name" value="Leu-rich_rpt_typical-subtyp"/>
</dbReference>
<dbReference type="PROSITE" id="PS00109">
    <property type="entry name" value="PROTEIN_KINASE_TYR"/>
    <property type="match status" value="2"/>
</dbReference>
<dbReference type="Gene3D" id="1.10.510.10">
    <property type="entry name" value="Transferase(Phosphotransferase) domain 1"/>
    <property type="match status" value="3"/>
</dbReference>
<dbReference type="Gene3D" id="3.80.10.10">
    <property type="entry name" value="Ribonuclease Inhibitor"/>
    <property type="match status" value="3"/>
</dbReference>
<accession>A0A7N2MH83</accession>
<keyword evidence="16 23" id="KW-1133">Transmembrane helix</keyword>
<keyword evidence="27" id="KW-1185">Reference proteome</keyword>
<evidence type="ECO:0000256" key="4">
    <source>
        <dbReference type="ARBA" id="ARBA00022475"/>
    </source>
</evidence>
<dbReference type="PANTHER" id="PTHR48005">
    <property type="entry name" value="LEUCINE RICH REPEAT KINASE 2"/>
    <property type="match status" value="1"/>
</dbReference>
<dbReference type="EMBL" id="LRBV02000009">
    <property type="status" value="NOT_ANNOTATED_CDS"/>
    <property type="molecule type" value="Genomic_DNA"/>
</dbReference>
<keyword evidence="14" id="KW-0418">Kinase</keyword>
<reference evidence="26" key="2">
    <citation type="submission" date="2021-01" db="UniProtKB">
        <authorList>
            <consortium name="EnsemblPlants"/>
        </authorList>
    </citation>
    <scope>IDENTIFICATION</scope>
</reference>
<evidence type="ECO:0000256" key="17">
    <source>
        <dbReference type="ARBA" id="ARBA00023136"/>
    </source>
</evidence>
<comment type="catalytic activity">
    <reaction evidence="22">
        <text>L-seryl-[protein] + ATP = O-phospho-L-seryl-[protein] + ADP + H(+)</text>
        <dbReference type="Rhea" id="RHEA:17989"/>
        <dbReference type="Rhea" id="RHEA-COMP:9863"/>
        <dbReference type="Rhea" id="RHEA-COMP:11604"/>
        <dbReference type="ChEBI" id="CHEBI:15378"/>
        <dbReference type="ChEBI" id="CHEBI:29999"/>
        <dbReference type="ChEBI" id="CHEBI:30616"/>
        <dbReference type="ChEBI" id="CHEBI:83421"/>
        <dbReference type="ChEBI" id="CHEBI:456216"/>
        <dbReference type="EC" id="2.7.11.1"/>
    </reaction>
</comment>
<protein>
    <recommendedName>
        <fullName evidence="3">non-specific serine/threonine protein kinase</fullName>
        <ecNumber evidence="3">2.7.11.1</ecNumber>
    </recommendedName>
</protein>
<evidence type="ECO:0000256" key="12">
    <source>
        <dbReference type="ARBA" id="ARBA00022737"/>
    </source>
</evidence>
<dbReference type="EC" id="2.7.11.1" evidence="3"/>
<dbReference type="InterPro" id="IPR000719">
    <property type="entry name" value="Prot_kinase_dom"/>
</dbReference>
<evidence type="ECO:0000256" key="7">
    <source>
        <dbReference type="ARBA" id="ARBA00022553"/>
    </source>
</evidence>
<dbReference type="SUPFAM" id="SSF56112">
    <property type="entry name" value="Protein kinase-like (PK-like)"/>
    <property type="match status" value="3"/>
</dbReference>
<dbReference type="FunFam" id="3.80.10.10:FF:000416">
    <property type="entry name" value="Probable leucine-rich repeat receptor-like protein kinase At5g63930"/>
    <property type="match status" value="1"/>
</dbReference>
<evidence type="ECO:0000256" key="9">
    <source>
        <dbReference type="ARBA" id="ARBA00022679"/>
    </source>
</evidence>
<dbReference type="Pfam" id="PF23598">
    <property type="entry name" value="LRR_14"/>
    <property type="match status" value="1"/>
</dbReference>
<comment type="similarity">
    <text evidence="20">Belongs to the polygalacturonase-inhibiting protein family.</text>
</comment>
<evidence type="ECO:0000313" key="26">
    <source>
        <dbReference type="EnsemblPlants" id="QL09p022214:mrna"/>
    </source>
</evidence>
<evidence type="ECO:0000259" key="25">
    <source>
        <dbReference type="PROSITE" id="PS50011"/>
    </source>
</evidence>
<keyword evidence="4" id="KW-1003">Cell membrane</keyword>
<evidence type="ECO:0000256" key="3">
    <source>
        <dbReference type="ARBA" id="ARBA00012513"/>
    </source>
</evidence>
<evidence type="ECO:0000256" key="6">
    <source>
        <dbReference type="ARBA" id="ARBA00022527"/>
    </source>
</evidence>
<dbReference type="InterPro" id="IPR032675">
    <property type="entry name" value="LRR_dom_sf"/>
</dbReference>
<sequence length="1335" mass="148012">MALTSFKKVFSLVALFALVMLRFSFNVASVSVKEEAEAEIDALLKWKASLQNETVSQPPLPSWTLLPNNATNASNNQNTSSTPCSWFGVSCTHAESVTRLNLTNSGLKGTLHEFPFSSLLSLVYVDLSMNELFGTVPFEISHLSKLIYINLSFNNFSAQIPPQIGLLTHLKELDLSENQLNGSIPIEIGNLSNLAYLYLNNNQLSASIPPEIGNLTNLLILEISHNNLKGFIPPSIGKFEKLIWLHMYENQLSGTIPIEIGNLKSLVSIGLYTNYLSGSIPKSLGTLSNISILYLYENQLSGTIPEELGNLKSIIDLDLSINQLNGTVPISLGNLSNLEWLSLRDNQFSGPIPQQIGNLTKLAVLQLDTNNFTGFLPQNLCQSGSLQKLSANDNHLIGPIPKTLRNCTSLIRIRLQANKFFGNISDDFGGYSNLEFVDLSYNRFYGEISHNWGRCPQLTTLRIAGNNISGGIPPNIGNIIQFQELDLSCNGLVGKLPKEFGKLTSLVKLKLNGNQLSSDIPLELGSLTNLDYLDLSNNRFDKSIPRNIGNLLKLNYLNMSNNKFSHDIPIQMCVLSHLSKLDLSHNLLEGEIPSQIGNLQSLEMLNVSHNNLSGVIPIAFEEMHGLSYVDISYNKLEGHLPNSKAFQDASVEALQGNKGLCGNVTGLQPCMARRQVSKKGHKIIFLIIFPLFGTLSLVMMFLGIFFIYQRKRKHPCTNQANNMYNEKVFSIATFDGRAMYEEIIEATHGFDAMFCIGKGGQGTVYKANLPSGNIVAVKKLQSLGDGEIAQQKEFFNEIRALTEIRHRNIVKFHGFCSHSQYSFLIYEYLEKGSLDTILRNDGEAKELDWNKRVNIIKGVALALFYMHHDCSPPIVHRDISNKNILLDSQYEAHVSDFGIAKFLNSDSSNWTSLAGTYGYIAPELAYTMKITEKCDVYSFGVWAIEVINGRHPGEMIPILSASIVGQNLLLRDLLDIRLPPPTVQVESQLMGSLDKILRNDGEAKELDWNKRVNIIKGVALALFYMHHDCSPPIVHRDISSKNILLDSQYEAHVSDFGIAKFLNSNSSNWTSLAGTNGYIAPELAYTMKITEKCDVYSCGVWATEVINGRHPSEMIPILSASIVGQNLLLRDLLDIRLPPPTVQGSLDKILRNDGEAKELDWNKRVNIIKGVALALFYMHHDCSLPIVHRDISSKNILPDSQYEAHVSDFGIAKLLNLDSSSWTSLAGTYEYIAPELAYTMKIIEKCDVYSFGVLAIEVINGGHPGEIIPILSASIVEKNLLLKDLLDMGLPPPTVQVESQLLFITKLAIACLHANPTCRPTMHMVSQQLSPNALS</sequence>
<keyword evidence="11 24" id="KW-0732">Signal</keyword>
<dbReference type="GO" id="GO:0005886">
    <property type="term" value="C:plasma membrane"/>
    <property type="evidence" value="ECO:0007669"/>
    <property type="project" value="UniProtKB-SubCell"/>
</dbReference>
<evidence type="ECO:0000256" key="23">
    <source>
        <dbReference type="SAM" id="Phobius"/>
    </source>
</evidence>
<dbReference type="InterPro" id="IPR051420">
    <property type="entry name" value="Ser_Thr_Kinases_DiverseReg"/>
</dbReference>
<dbReference type="SMART" id="SM00369">
    <property type="entry name" value="LRR_TYP"/>
    <property type="match status" value="12"/>
</dbReference>
<evidence type="ECO:0000256" key="22">
    <source>
        <dbReference type="ARBA" id="ARBA00048679"/>
    </source>
</evidence>
<evidence type="ECO:0000256" key="19">
    <source>
        <dbReference type="ARBA" id="ARBA00023180"/>
    </source>
</evidence>
<comment type="subcellular location">
    <subcellularLocation>
        <location evidence="2">Cell membrane</location>
        <topology evidence="2">Single-pass type I membrane protein</topology>
    </subcellularLocation>
    <subcellularLocation>
        <location evidence="1">Secreted</location>
        <location evidence="1">Cell wall</location>
    </subcellularLocation>
</comment>
<evidence type="ECO:0000313" key="27">
    <source>
        <dbReference type="Proteomes" id="UP000594261"/>
    </source>
</evidence>
<dbReference type="PANTHER" id="PTHR48005:SF70">
    <property type="entry name" value="MDIS1-INTERACTING RECEPTOR LIKE KINASE 2-LIKE"/>
    <property type="match status" value="1"/>
</dbReference>
<keyword evidence="7" id="KW-0597">Phosphoprotein</keyword>
<evidence type="ECO:0000256" key="13">
    <source>
        <dbReference type="ARBA" id="ARBA00022741"/>
    </source>
</evidence>
<reference evidence="26 27" key="1">
    <citation type="journal article" date="2016" name="G3 (Bethesda)">
        <title>First Draft Assembly and Annotation of the Genome of a California Endemic Oak Quercus lobata Nee (Fagaceae).</title>
        <authorList>
            <person name="Sork V.L."/>
            <person name="Fitz-Gibbon S.T."/>
            <person name="Puiu D."/>
            <person name="Crepeau M."/>
            <person name="Gugger P.F."/>
            <person name="Sherman R."/>
            <person name="Stevens K."/>
            <person name="Langley C.H."/>
            <person name="Pellegrini M."/>
            <person name="Salzberg S.L."/>
        </authorList>
    </citation>
    <scope>NUCLEOTIDE SEQUENCE [LARGE SCALE GENOMIC DNA]</scope>
    <source>
        <strain evidence="26 27">cv. SW786</strain>
    </source>
</reference>
<evidence type="ECO:0000256" key="16">
    <source>
        <dbReference type="ARBA" id="ARBA00022989"/>
    </source>
</evidence>
<keyword evidence="5" id="KW-0964">Secreted</keyword>
<dbReference type="InParanoid" id="A0A7N2MH83"/>
<keyword evidence="13" id="KW-0547">Nucleotide-binding</keyword>
<evidence type="ECO:0000256" key="15">
    <source>
        <dbReference type="ARBA" id="ARBA00022840"/>
    </source>
</evidence>
<feature type="chain" id="PRO_5029559216" description="non-specific serine/threonine protein kinase" evidence="24">
    <location>
        <begin position="30"/>
        <end position="1335"/>
    </location>
</feature>
<keyword evidence="9" id="KW-0808">Transferase</keyword>
<organism evidence="26 27">
    <name type="scientific">Quercus lobata</name>
    <name type="common">Valley oak</name>
    <dbReference type="NCBI Taxonomy" id="97700"/>
    <lineage>
        <taxon>Eukaryota</taxon>
        <taxon>Viridiplantae</taxon>
        <taxon>Streptophyta</taxon>
        <taxon>Embryophyta</taxon>
        <taxon>Tracheophyta</taxon>
        <taxon>Spermatophyta</taxon>
        <taxon>Magnoliopsida</taxon>
        <taxon>eudicotyledons</taxon>
        <taxon>Gunneridae</taxon>
        <taxon>Pentapetalae</taxon>
        <taxon>rosids</taxon>
        <taxon>fabids</taxon>
        <taxon>Fagales</taxon>
        <taxon>Fagaceae</taxon>
        <taxon>Quercus</taxon>
    </lineage>
</organism>
<feature type="domain" description="Protein kinase" evidence="25">
    <location>
        <begin position="750"/>
        <end position="1023"/>
    </location>
</feature>
<feature type="signal peptide" evidence="24">
    <location>
        <begin position="1"/>
        <end position="29"/>
    </location>
</feature>
<dbReference type="FunCoup" id="A0A7N2MH83">
    <property type="interactions" value="606"/>
</dbReference>
<evidence type="ECO:0000256" key="11">
    <source>
        <dbReference type="ARBA" id="ARBA00022729"/>
    </source>
</evidence>
<evidence type="ECO:0000256" key="8">
    <source>
        <dbReference type="ARBA" id="ARBA00022614"/>
    </source>
</evidence>
<dbReference type="PRINTS" id="PR00019">
    <property type="entry name" value="LEURICHRPT"/>
</dbReference>
<evidence type="ECO:0000256" key="18">
    <source>
        <dbReference type="ARBA" id="ARBA00023170"/>
    </source>
</evidence>
<dbReference type="InterPro" id="IPR013210">
    <property type="entry name" value="LRR_N_plant-typ"/>
</dbReference>
<evidence type="ECO:0000256" key="21">
    <source>
        <dbReference type="ARBA" id="ARBA00047899"/>
    </source>
</evidence>
<dbReference type="SMART" id="SM00365">
    <property type="entry name" value="LRR_SD22"/>
    <property type="match status" value="7"/>
</dbReference>
<keyword evidence="8" id="KW-0433">Leucine-rich repeat</keyword>
<evidence type="ECO:0000256" key="2">
    <source>
        <dbReference type="ARBA" id="ARBA00004251"/>
    </source>
</evidence>
<keyword evidence="18" id="KW-0675">Receptor</keyword>
<evidence type="ECO:0000256" key="1">
    <source>
        <dbReference type="ARBA" id="ARBA00004191"/>
    </source>
</evidence>
<keyword evidence="17 23" id="KW-0472">Membrane</keyword>
<dbReference type="InterPro" id="IPR011009">
    <property type="entry name" value="Kinase-like_dom_sf"/>
</dbReference>
<dbReference type="FunFam" id="3.30.200.20:FF:000309">
    <property type="entry name" value="Leucine-rich repeat receptor protein kinase MSP1"/>
    <property type="match status" value="1"/>
</dbReference>
<dbReference type="Pfam" id="PF13855">
    <property type="entry name" value="LRR_8"/>
    <property type="match status" value="2"/>
</dbReference>
<dbReference type="FunFam" id="3.80.10.10:FF:000177">
    <property type="entry name" value="Leucine-rich repeat receptor-like serine/threonine-protein kinase At1g17230"/>
    <property type="match status" value="1"/>
</dbReference>
<dbReference type="Gramene" id="QL09p022214:mrna">
    <property type="protein sequence ID" value="QL09p022214:mrna"/>
    <property type="gene ID" value="QL09p022214"/>
</dbReference>
<dbReference type="SUPFAM" id="SSF52047">
    <property type="entry name" value="RNI-like"/>
    <property type="match status" value="1"/>
</dbReference>
<dbReference type="FunFam" id="1.10.510.10:FF:000445">
    <property type="entry name" value="MDIS1-interacting receptor like kinase 2"/>
    <property type="match status" value="1"/>
</dbReference>
<dbReference type="Pfam" id="PF00560">
    <property type="entry name" value="LRR_1"/>
    <property type="match status" value="2"/>
</dbReference>
<dbReference type="EnsemblPlants" id="QL09p022214:mrna">
    <property type="protein sequence ID" value="QL09p022214:mrna"/>
    <property type="gene ID" value="QL09p022214"/>
</dbReference>
<dbReference type="InterPro" id="IPR055414">
    <property type="entry name" value="LRR_R13L4/SHOC2-like"/>
</dbReference>
<keyword evidence="5" id="KW-0134">Cell wall</keyword>
<feature type="transmembrane region" description="Helical" evidence="23">
    <location>
        <begin position="683"/>
        <end position="708"/>
    </location>
</feature>
<dbReference type="FunFam" id="1.10.510.10:FF:000358">
    <property type="entry name" value="Putative leucine-rich repeat receptor-like serine/threonine-protein kinase"/>
    <property type="match status" value="2"/>
</dbReference>
<dbReference type="InterPro" id="IPR001611">
    <property type="entry name" value="Leu-rich_rpt"/>
</dbReference>
<name>A0A7N2MH83_QUELO</name>
<keyword evidence="6" id="KW-0723">Serine/threonine-protein kinase</keyword>
<keyword evidence="12" id="KW-0677">Repeat</keyword>
<evidence type="ECO:0000256" key="14">
    <source>
        <dbReference type="ARBA" id="ARBA00022777"/>
    </source>
</evidence>
<evidence type="ECO:0000256" key="20">
    <source>
        <dbReference type="ARBA" id="ARBA00038043"/>
    </source>
</evidence>
<dbReference type="SUPFAM" id="SSF52058">
    <property type="entry name" value="L domain-like"/>
    <property type="match status" value="1"/>
</dbReference>
<keyword evidence="19" id="KW-0325">Glycoprotein</keyword>
<evidence type="ECO:0000256" key="24">
    <source>
        <dbReference type="SAM" id="SignalP"/>
    </source>
</evidence>
<dbReference type="Pfam" id="PF08263">
    <property type="entry name" value="LRRNT_2"/>
    <property type="match status" value="1"/>
</dbReference>
<dbReference type="OMA" id="DVERWDY"/>
<dbReference type="PROSITE" id="PS50011">
    <property type="entry name" value="PROTEIN_KINASE_DOM"/>
    <property type="match status" value="2"/>
</dbReference>
<proteinExistence type="inferred from homology"/>
<dbReference type="Gene3D" id="3.30.200.20">
    <property type="entry name" value="Phosphorylase Kinase, domain 1"/>
    <property type="match status" value="1"/>
</dbReference>
<dbReference type="GO" id="GO:0004674">
    <property type="term" value="F:protein serine/threonine kinase activity"/>
    <property type="evidence" value="ECO:0007669"/>
    <property type="project" value="UniProtKB-KW"/>
</dbReference>
<dbReference type="GO" id="GO:0005524">
    <property type="term" value="F:ATP binding"/>
    <property type="evidence" value="ECO:0007669"/>
    <property type="project" value="UniProtKB-KW"/>
</dbReference>
<dbReference type="Proteomes" id="UP000594261">
    <property type="component" value="Chromosome 9"/>
</dbReference>
<evidence type="ECO:0000256" key="5">
    <source>
        <dbReference type="ARBA" id="ARBA00022512"/>
    </source>
</evidence>
<evidence type="ECO:0000256" key="10">
    <source>
        <dbReference type="ARBA" id="ARBA00022692"/>
    </source>
</evidence>